<feature type="chain" id="PRO_5001527252" evidence="1">
    <location>
        <begin position="23"/>
        <end position="145"/>
    </location>
</feature>
<protein>
    <submittedName>
        <fullName evidence="2">Uncharacterized protein</fullName>
    </submittedName>
</protein>
<gene>
    <name evidence="2" type="ORF">UIB01_01565</name>
</gene>
<evidence type="ECO:0000313" key="3">
    <source>
        <dbReference type="Proteomes" id="UP000025238"/>
    </source>
</evidence>
<organism evidence="2 3">
    <name type="scientific">Stutzerimonas stutzeri</name>
    <name type="common">Pseudomonas stutzeri</name>
    <dbReference type="NCBI Taxonomy" id="316"/>
    <lineage>
        <taxon>Bacteria</taxon>
        <taxon>Pseudomonadati</taxon>
        <taxon>Pseudomonadota</taxon>
        <taxon>Gammaproteobacteria</taxon>
        <taxon>Pseudomonadales</taxon>
        <taxon>Pseudomonadaceae</taxon>
        <taxon>Stutzerimonas</taxon>
    </lineage>
</organism>
<proteinExistence type="predicted"/>
<sequence length="145" mass="15686">MNPMLRLAPVLLVGAFSLPAAAQSCYVHSETSGAVPAPVVTEQCFEFHGMDNDDAIDWVCQDNEAVKNSRREIRDSCPDGHFGICTARMTPETLANERATGSQAKNGTLPTQVNDDATIVTYHYHASDRAQAKIDCESAGGSWSR</sequence>
<evidence type="ECO:0000256" key="1">
    <source>
        <dbReference type="SAM" id="SignalP"/>
    </source>
</evidence>
<dbReference type="Proteomes" id="UP000025238">
    <property type="component" value="Chromosome"/>
</dbReference>
<name>A0A023WM44_STUST</name>
<keyword evidence="1" id="KW-0732">Signal</keyword>
<reference evidence="2 3" key="1">
    <citation type="submission" date="2014-03" db="EMBL/GenBank/DDBJ databases">
        <title>Complete genome sequence of Pseudomonas stutzeri 19SMN4.</title>
        <authorList>
            <person name="Brunet-Galmes I."/>
            <person name="Nogales B."/>
            <person name="Busquets A."/>
            <person name="Pena A."/>
            <person name="Gomila M."/>
            <person name="Garcia-Valdes E."/>
            <person name="Lalucat J."/>
            <person name="Bennasar A."/>
            <person name="Bosch R."/>
        </authorList>
    </citation>
    <scope>NUCLEOTIDE SEQUENCE [LARGE SCALE GENOMIC DNA]</scope>
    <source>
        <strain evidence="2 3">19SMN4</strain>
    </source>
</reference>
<dbReference type="KEGG" id="pstu:UIB01_01565"/>
<dbReference type="AlphaFoldDB" id="A0A023WM44"/>
<dbReference type="EMBL" id="CP007509">
    <property type="protein sequence ID" value="AHY41213.1"/>
    <property type="molecule type" value="Genomic_DNA"/>
</dbReference>
<dbReference type="PATRIC" id="fig|316.97.peg.316"/>
<dbReference type="OrthoDB" id="6983232at2"/>
<dbReference type="PROSITE" id="PS51257">
    <property type="entry name" value="PROKAR_LIPOPROTEIN"/>
    <property type="match status" value="1"/>
</dbReference>
<feature type="signal peptide" evidence="1">
    <location>
        <begin position="1"/>
        <end position="22"/>
    </location>
</feature>
<accession>A0A023WM44</accession>
<evidence type="ECO:0000313" key="2">
    <source>
        <dbReference type="EMBL" id="AHY41213.1"/>
    </source>
</evidence>